<sequence length="173" mass="20001">MDFETPAVTLLRCNVTTAQAQGNRKQNAVIQGAPESTASVAGDKKEHDRGLVRQYAKSLLRGSESVKILKTYEPDHELKERWKMRLLKNDFKDRKNKGDTGLQIRWYLSPHLRGHTMKLCTKMSKLNLRNEFFTQRAIQQCDNLPQSVVDTTFLQLYKQCLNNYMCHLSSLQL</sequence>
<dbReference type="Proteomes" id="UP000281553">
    <property type="component" value="Unassembled WGS sequence"/>
</dbReference>
<feature type="region of interest" description="Disordered" evidence="1">
    <location>
        <begin position="21"/>
        <end position="48"/>
    </location>
</feature>
<dbReference type="EMBL" id="UYRU01056560">
    <property type="protein sequence ID" value="VDN13500.1"/>
    <property type="molecule type" value="Genomic_DNA"/>
</dbReference>
<evidence type="ECO:0000313" key="2">
    <source>
        <dbReference type="EMBL" id="VDN13500.1"/>
    </source>
</evidence>
<evidence type="ECO:0000313" key="3">
    <source>
        <dbReference type="Proteomes" id="UP000281553"/>
    </source>
</evidence>
<dbReference type="OrthoDB" id="6262682at2759"/>
<reference evidence="2 3" key="1">
    <citation type="submission" date="2018-11" db="EMBL/GenBank/DDBJ databases">
        <authorList>
            <consortium name="Pathogen Informatics"/>
        </authorList>
    </citation>
    <scope>NUCLEOTIDE SEQUENCE [LARGE SCALE GENOMIC DNA]</scope>
</reference>
<name>A0A3P7LJC8_DIBLA</name>
<keyword evidence="3" id="KW-1185">Reference proteome</keyword>
<dbReference type="AlphaFoldDB" id="A0A3P7LJC8"/>
<protein>
    <submittedName>
        <fullName evidence="2">Uncharacterized protein</fullName>
    </submittedName>
</protein>
<feature type="compositionally biased region" description="Polar residues" evidence="1">
    <location>
        <begin position="21"/>
        <end position="39"/>
    </location>
</feature>
<organism evidence="2 3">
    <name type="scientific">Dibothriocephalus latus</name>
    <name type="common">Fish tapeworm</name>
    <name type="synonym">Diphyllobothrium latum</name>
    <dbReference type="NCBI Taxonomy" id="60516"/>
    <lineage>
        <taxon>Eukaryota</taxon>
        <taxon>Metazoa</taxon>
        <taxon>Spiralia</taxon>
        <taxon>Lophotrochozoa</taxon>
        <taxon>Platyhelminthes</taxon>
        <taxon>Cestoda</taxon>
        <taxon>Eucestoda</taxon>
        <taxon>Diphyllobothriidea</taxon>
        <taxon>Diphyllobothriidae</taxon>
        <taxon>Dibothriocephalus</taxon>
    </lineage>
</organism>
<gene>
    <name evidence="2" type="ORF">DILT_LOCUS9331</name>
</gene>
<evidence type="ECO:0000256" key="1">
    <source>
        <dbReference type="SAM" id="MobiDB-lite"/>
    </source>
</evidence>
<proteinExistence type="predicted"/>
<accession>A0A3P7LJC8</accession>